<sequence length="474" mass="52095">MSPLSRVRRIGRKFMLQQLSRQTPDKLLALSRGRLERCFERAARVSPAYRTLLAEAGLAGTAALSAKDIVARAPLLDKSNTFARFTITELLAEDIPPSSIAGVLTSSGQGGKTFGFGLSTRAQMDASAGAIDLGLQLAFGIDERSTLLVNCLPMGVVFSSRTVAVANVSVREDMALAIVRQAMPLYEQLILCVDPLFCKRLLDHAQQQGFDWSGLRTHVILGEETFSEDFRSYVADRLHVEVDAGGADDPLIGSSMGAGELGLNLFFETRETISLRRAHHRRDPGAVLPVFFCYDPLRTFVEIHAPDAEGVGELVITVLDAKATIPLIRYCTGDLARWLTESDYALVPADVRVRLRAQPLPMIAMLGRKRDWVDARWHVDHFKSLLYRRPALADQLSGAFRVLAGEPAPVWEVQLRRDAAADPQAMAEALASLVCEQCGVPAEAAPAVHCHRYEAFPYGMGLDYERKFAYLGAR</sequence>
<dbReference type="InterPro" id="IPR042099">
    <property type="entry name" value="ANL_N_sf"/>
</dbReference>
<organism evidence="1 2">
    <name type="scientific">Thauera humireducens</name>
    <dbReference type="NCBI Taxonomy" id="1134435"/>
    <lineage>
        <taxon>Bacteria</taxon>
        <taxon>Pseudomonadati</taxon>
        <taxon>Pseudomonadota</taxon>
        <taxon>Betaproteobacteria</taxon>
        <taxon>Rhodocyclales</taxon>
        <taxon>Zoogloeaceae</taxon>
        <taxon>Thauera</taxon>
    </lineage>
</organism>
<dbReference type="RefSeq" id="WP_048707538.1">
    <property type="nucleotide sequence ID" value="NZ_CP014646.1"/>
</dbReference>
<evidence type="ECO:0000313" key="1">
    <source>
        <dbReference type="EMBL" id="AMO38303.1"/>
    </source>
</evidence>
<keyword evidence="2" id="KW-1185">Reference proteome</keyword>
<dbReference type="Gene3D" id="3.40.50.12780">
    <property type="entry name" value="N-terminal domain of ligase-like"/>
    <property type="match status" value="1"/>
</dbReference>
<dbReference type="SUPFAM" id="SSF56801">
    <property type="entry name" value="Acetyl-CoA synthetase-like"/>
    <property type="match status" value="1"/>
</dbReference>
<dbReference type="EMBL" id="CP014646">
    <property type="protein sequence ID" value="AMO38303.1"/>
    <property type="molecule type" value="Genomic_DNA"/>
</dbReference>
<name>A0A127K8M5_9RHOO</name>
<gene>
    <name evidence="1" type="ORF">AC731_015995</name>
</gene>
<dbReference type="KEGG" id="thu:AC731_015995"/>
<evidence type="ECO:0000313" key="2">
    <source>
        <dbReference type="Proteomes" id="UP000036902"/>
    </source>
</evidence>
<proteinExistence type="predicted"/>
<dbReference type="PANTHER" id="PTHR43845">
    <property type="entry name" value="BLR5969 PROTEIN"/>
    <property type="match status" value="1"/>
</dbReference>
<dbReference type="Proteomes" id="UP000036902">
    <property type="component" value="Chromosome"/>
</dbReference>
<accession>A0A127K8M5</accession>
<reference evidence="2" key="1">
    <citation type="submission" date="2016-03" db="EMBL/GenBank/DDBJ databases">
        <authorList>
            <person name="Ma C."/>
            <person name="Zhou S."/>
            <person name="Yang G."/>
        </authorList>
    </citation>
    <scope>NUCLEOTIDE SEQUENCE [LARGE SCALE GENOMIC DNA]</scope>
    <source>
        <strain evidence="2">SgZ-1</strain>
    </source>
</reference>
<dbReference type="STRING" id="1134435.AC731_015995"/>
<protein>
    <submittedName>
        <fullName evidence="1">Uncharacterized protein</fullName>
    </submittedName>
</protein>
<dbReference type="AlphaFoldDB" id="A0A127K8M5"/>
<dbReference type="PANTHER" id="PTHR43845:SF1">
    <property type="entry name" value="BLR5969 PROTEIN"/>
    <property type="match status" value="1"/>
</dbReference>